<sequence>MEICDSLVGVSLLFAILHYDILSPAPVLEKFFTFANALLLSLFMSWLFYRTGNLGNVVLIHICANAGSVLLQYLFSECHVLMQEYAITLRVVGYGSVFAAVLFVLFLNNWRPVFSFKMNPTDRASEKEISN</sequence>
<dbReference type="InterPro" id="IPR003675">
    <property type="entry name" value="Rce1/LyrA-like_dom"/>
</dbReference>
<dbReference type="GO" id="GO:0008237">
    <property type="term" value="F:metallopeptidase activity"/>
    <property type="evidence" value="ECO:0007669"/>
    <property type="project" value="UniProtKB-KW"/>
</dbReference>
<protein>
    <submittedName>
        <fullName evidence="3">CPBP family intramembrane metalloprotease</fullName>
    </submittedName>
</protein>
<comment type="caution">
    <text evidence="3">The sequence shown here is derived from an EMBL/GenBank/DDBJ whole genome shotgun (WGS) entry which is preliminary data.</text>
</comment>
<dbReference type="EMBL" id="JADIMR010000054">
    <property type="protein sequence ID" value="MBO8446874.1"/>
    <property type="molecule type" value="Genomic_DNA"/>
</dbReference>
<feature type="transmembrane region" description="Helical" evidence="1">
    <location>
        <begin position="7"/>
        <end position="25"/>
    </location>
</feature>
<name>A0A9D9EKJ8_9BACT</name>
<dbReference type="GO" id="GO:0004175">
    <property type="term" value="F:endopeptidase activity"/>
    <property type="evidence" value="ECO:0007669"/>
    <property type="project" value="UniProtKB-ARBA"/>
</dbReference>
<feature type="transmembrane region" description="Helical" evidence="1">
    <location>
        <begin position="56"/>
        <end position="75"/>
    </location>
</feature>
<keyword evidence="1" id="KW-0472">Membrane</keyword>
<keyword evidence="3" id="KW-0378">Hydrolase</keyword>
<evidence type="ECO:0000259" key="2">
    <source>
        <dbReference type="Pfam" id="PF02517"/>
    </source>
</evidence>
<accession>A0A9D9EKJ8</accession>
<keyword evidence="1" id="KW-1133">Transmembrane helix</keyword>
<dbReference type="GO" id="GO:0080120">
    <property type="term" value="P:CAAX-box protein maturation"/>
    <property type="evidence" value="ECO:0007669"/>
    <property type="project" value="UniProtKB-ARBA"/>
</dbReference>
<dbReference type="AlphaFoldDB" id="A0A9D9EKJ8"/>
<keyword evidence="3" id="KW-0645">Protease</keyword>
<evidence type="ECO:0000256" key="1">
    <source>
        <dbReference type="SAM" id="Phobius"/>
    </source>
</evidence>
<proteinExistence type="predicted"/>
<evidence type="ECO:0000313" key="4">
    <source>
        <dbReference type="Proteomes" id="UP000823637"/>
    </source>
</evidence>
<gene>
    <name evidence="3" type="ORF">IAC32_03915</name>
</gene>
<feature type="domain" description="CAAX prenyl protease 2/Lysostaphin resistance protein A-like" evidence="2">
    <location>
        <begin position="8"/>
        <end position="66"/>
    </location>
</feature>
<keyword evidence="3" id="KW-0482">Metalloprotease</keyword>
<feature type="transmembrane region" description="Helical" evidence="1">
    <location>
        <begin position="31"/>
        <end position="49"/>
    </location>
</feature>
<feature type="transmembrane region" description="Helical" evidence="1">
    <location>
        <begin position="87"/>
        <end position="108"/>
    </location>
</feature>
<dbReference type="Pfam" id="PF02517">
    <property type="entry name" value="Rce1-like"/>
    <property type="match status" value="1"/>
</dbReference>
<keyword evidence="1" id="KW-0812">Transmembrane</keyword>
<organism evidence="3 4">
    <name type="scientific">Candidatus Enterocola intestinipullorum</name>
    <dbReference type="NCBI Taxonomy" id="2840783"/>
    <lineage>
        <taxon>Bacteria</taxon>
        <taxon>Pseudomonadati</taxon>
        <taxon>Bacteroidota</taxon>
        <taxon>Bacteroidia</taxon>
        <taxon>Bacteroidales</taxon>
        <taxon>Candidatus Enterocola</taxon>
    </lineage>
</organism>
<evidence type="ECO:0000313" key="3">
    <source>
        <dbReference type="EMBL" id="MBO8446874.1"/>
    </source>
</evidence>
<dbReference type="Proteomes" id="UP000823637">
    <property type="component" value="Unassembled WGS sequence"/>
</dbReference>
<reference evidence="3" key="2">
    <citation type="journal article" date="2021" name="PeerJ">
        <title>Extensive microbial diversity within the chicken gut microbiome revealed by metagenomics and culture.</title>
        <authorList>
            <person name="Gilroy R."/>
            <person name="Ravi A."/>
            <person name="Getino M."/>
            <person name="Pursley I."/>
            <person name="Horton D.L."/>
            <person name="Alikhan N.F."/>
            <person name="Baker D."/>
            <person name="Gharbi K."/>
            <person name="Hall N."/>
            <person name="Watson M."/>
            <person name="Adriaenssens E.M."/>
            <person name="Foster-Nyarko E."/>
            <person name="Jarju S."/>
            <person name="Secka A."/>
            <person name="Antonio M."/>
            <person name="Oren A."/>
            <person name="Chaudhuri R.R."/>
            <person name="La Ragione R."/>
            <person name="Hildebrand F."/>
            <person name="Pallen M.J."/>
        </authorList>
    </citation>
    <scope>NUCLEOTIDE SEQUENCE</scope>
    <source>
        <strain evidence="3">D3-1215</strain>
    </source>
</reference>
<reference evidence="3" key="1">
    <citation type="submission" date="2020-10" db="EMBL/GenBank/DDBJ databases">
        <authorList>
            <person name="Gilroy R."/>
        </authorList>
    </citation>
    <scope>NUCLEOTIDE SEQUENCE</scope>
    <source>
        <strain evidence="3">D3-1215</strain>
    </source>
</reference>